<dbReference type="HOGENOM" id="CLU_005126_9_0_3"/>
<feature type="domain" description="RCK C-terminal" evidence="11">
    <location>
        <begin position="581"/>
        <end position="666"/>
    </location>
</feature>
<reference evidence="12 13" key="1">
    <citation type="submission" date="2012-06" db="EMBL/GenBank/DDBJ databases">
        <title>Finished chromosome of genome of Cylindrospermum stagnale PCC 7417.</title>
        <authorList>
            <consortium name="US DOE Joint Genome Institute"/>
            <person name="Gugger M."/>
            <person name="Coursin T."/>
            <person name="Rippka R."/>
            <person name="Tandeau De Marsac N."/>
            <person name="Huntemann M."/>
            <person name="Wei C.-L."/>
            <person name="Han J."/>
            <person name="Detter J.C."/>
            <person name="Han C."/>
            <person name="Tapia R."/>
            <person name="Chen A."/>
            <person name="Kyrpides N."/>
            <person name="Mavromatis K."/>
            <person name="Markowitz V."/>
            <person name="Szeto E."/>
            <person name="Ivanova N."/>
            <person name="Pagani I."/>
            <person name="Pati A."/>
            <person name="Goodwin L."/>
            <person name="Nordberg H.P."/>
            <person name="Cantor M.N."/>
            <person name="Hua S.X."/>
            <person name="Woyke T."/>
            <person name="Kerfeld C.A."/>
        </authorList>
    </citation>
    <scope>NUCLEOTIDE SEQUENCE [LARGE SCALE GENOMIC DNA]</scope>
    <source>
        <strain evidence="12 13">PCC 7417</strain>
    </source>
</reference>
<dbReference type="OrthoDB" id="9793589at2"/>
<feature type="domain" description="RCK C-terminal" evidence="11">
    <location>
        <begin position="679"/>
        <end position="749"/>
    </location>
</feature>
<dbReference type="Pfam" id="PF02080">
    <property type="entry name" value="TrkA_C"/>
    <property type="match status" value="2"/>
</dbReference>
<protein>
    <submittedName>
        <fullName evidence="12">Kef-type K+ transport system, membrane component</fullName>
    </submittedName>
</protein>
<keyword evidence="2" id="KW-0813">Transport</keyword>
<feature type="transmembrane region" description="Helical" evidence="9">
    <location>
        <begin position="93"/>
        <end position="114"/>
    </location>
</feature>
<feature type="transmembrane region" description="Helical" evidence="9">
    <location>
        <begin position="180"/>
        <end position="207"/>
    </location>
</feature>
<evidence type="ECO:0000256" key="3">
    <source>
        <dbReference type="ARBA" id="ARBA00022449"/>
    </source>
</evidence>
<dbReference type="InterPro" id="IPR006153">
    <property type="entry name" value="Cation/H_exchanger_TM"/>
</dbReference>
<dbReference type="Proteomes" id="UP000010475">
    <property type="component" value="Chromosome"/>
</dbReference>
<dbReference type="PANTHER" id="PTHR16254">
    <property type="entry name" value="POTASSIUM/PROTON ANTIPORTER-RELATED"/>
    <property type="match status" value="1"/>
</dbReference>
<keyword evidence="7" id="KW-0406">Ion transport</keyword>
<dbReference type="RefSeq" id="WP_015206839.1">
    <property type="nucleotide sequence ID" value="NC_019757.1"/>
</dbReference>
<dbReference type="InterPro" id="IPR036291">
    <property type="entry name" value="NAD(P)-bd_dom_sf"/>
</dbReference>
<dbReference type="GO" id="GO:0015386">
    <property type="term" value="F:potassium:proton antiporter activity"/>
    <property type="evidence" value="ECO:0007669"/>
    <property type="project" value="InterPro"/>
</dbReference>
<feature type="domain" description="RCK N-terminal" evidence="10">
    <location>
        <begin position="415"/>
        <end position="532"/>
    </location>
</feature>
<dbReference type="Gene3D" id="1.20.1530.20">
    <property type="match status" value="1"/>
</dbReference>
<keyword evidence="3" id="KW-0050">Antiport</keyword>
<dbReference type="PANTHER" id="PTHR16254:SF14">
    <property type="entry name" value="TRANSMEMBRANE AND COILED-COIL DOMAIN-CONTAINING PROTEIN 3"/>
    <property type="match status" value="1"/>
</dbReference>
<evidence type="ECO:0000256" key="8">
    <source>
        <dbReference type="ARBA" id="ARBA00023136"/>
    </source>
</evidence>
<feature type="transmembrane region" description="Helical" evidence="9">
    <location>
        <begin position="63"/>
        <end position="81"/>
    </location>
</feature>
<keyword evidence="13" id="KW-1185">Reference proteome</keyword>
<sequence>MQSDFRLIVDLVSVLAVAACGGLLASLLKQPVLLGYLIGGMIVGPTGLGLIKEVVQVETLAQFGVAFLLFALGVEFSFAELKKVKAIALGGGGLQIILTILITVVVCGVTGAWGTLPAKGVFLGSILSLSSTAVVLKCLMESNETETPHGQVMLGILVVQDLALGLMIAVLPALHEPPEVIGVAVLTALLWIAVFAAGAVAASIWLIPPLLRMLARTESRELFLLGVVTLCLGIALLTEHLGLSIEMGAFVAGLMISEVEYADQTLTYVEPLRDIFASLFFAAIGMLIDPVFLWNNLELILGLVALVFVGKFLIITPLVKLFRYPWKTALIAGLGLAQIGEFSFVLASEGQALGLVSRRIYLLTLGTTAVTLMLTPFVLRLVPFLFNWAESMPWLKPYLDGEGQPQDVSEDVPQKDHVVVCGYGRVGKNLVKLLQLHQIPVVVIDQSEARIQQLREAGIPYVYGNGVSFHVLETAGVNDAKGMAIALPDPMSIRLCLKRALELCPELNLVVRATQDKNIELLYQLGAREVVQPEFEASLEMATYLLTGLGLAADVVQQQMQKIRNDHYLDLRPERSASEVSRYLQQVTRDLNRRWYALPADSPLIGMTLEEADMRYLTGTSLMAIRRADGEEIDYPNNQTILAVGDRLLVVGASEELAALAELAQGQVAVPGENSACQWITVKANCPVLGKILADLAIGEQYGVKVQAMRRDGKFIRFPNGSMDLRDGDQVLLCGSLPSLNQLQQLFAASCKLPLAIGVGKIGEAEALKEFLPGENRWE</sequence>
<keyword evidence="8 9" id="KW-0472">Membrane</keyword>
<dbReference type="SUPFAM" id="SSF51735">
    <property type="entry name" value="NAD(P)-binding Rossmann-fold domains"/>
    <property type="match status" value="1"/>
</dbReference>
<keyword evidence="6 9" id="KW-1133">Transmembrane helix</keyword>
<dbReference type="SUPFAM" id="SSF116726">
    <property type="entry name" value="TrkA C-terminal domain-like"/>
    <property type="match status" value="2"/>
</dbReference>
<keyword evidence="5" id="KW-0732">Signal</keyword>
<keyword evidence="4 9" id="KW-0812">Transmembrane</keyword>
<accession>K9WTS0</accession>
<name>K9WTS0_9NOST</name>
<evidence type="ECO:0000313" key="12">
    <source>
        <dbReference type="EMBL" id="AFZ23583.1"/>
    </source>
</evidence>
<comment type="subcellular location">
    <subcellularLocation>
        <location evidence="1">Membrane</location>
        <topology evidence="1">Multi-pass membrane protein</topology>
    </subcellularLocation>
</comment>
<evidence type="ECO:0000256" key="9">
    <source>
        <dbReference type="SAM" id="Phobius"/>
    </source>
</evidence>
<dbReference type="eggNOG" id="COG0569">
    <property type="taxonomic scope" value="Bacteria"/>
</dbReference>
<evidence type="ECO:0000256" key="2">
    <source>
        <dbReference type="ARBA" id="ARBA00022448"/>
    </source>
</evidence>
<feature type="transmembrane region" description="Helical" evidence="9">
    <location>
        <begin position="360"/>
        <end position="386"/>
    </location>
</feature>
<dbReference type="Pfam" id="PF02254">
    <property type="entry name" value="TrkA_N"/>
    <property type="match status" value="1"/>
</dbReference>
<proteinExistence type="predicted"/>
<dbReference type="InterPro" id="IPR038770">
    <property type="entry name" value="Na+/solute_symporter_sf"/>
</dbReference>
<evidence type="ECO:0000256" key="4">
    <source>
        <dbReference type="ARBA" id="ARBA00022692"/>
    </source>
</evidence>
<dbReference type="PATRIC" id="fig|56107.3.peg.1464"/>
<evidence type="ECO:0000256" key="1">
    <source>
        <dbReference type="ARBA" id="ARBA00004141"/>
    </source>
</evidence>
<feature type="transmembrane region" description="Helical" evidence="9">
    <location>
        <begin position="152"/>
        <end position="174"/>
    </location>
</feature>
<dbReference type="KEGG" id="csg:Cylst_1292"/>
<evidence type="ECO:0000256" key="5">
    <source>
        <dbReference type="ARBA" id="ARBA00022729"/>
    </source>
</evidence>
<dbReference type="PROSITE" id="PS51202">
    <property type="entry name" value="RCK_C"/>
    <property type="match status" value="2"/>
</dbReference>
<dbReference type="eggNOG" id="COG0475">
    <property type="taxonomic scope" value="Bacteria"/>
</dbReference>
<dbReference type="eggNOG" id="COG1226">
    <property type="taxonomic scope" value="Bacteria"/>
</dbReference>
<evidence type="ECO:0000313" key="13">
    <source>
        <dbReference type="Proteomes" id="UP000010475"/>
    </source>
</evidence>
<evidence type="ECO:0000256" key="7">
    <source>
        <dbReference type="ARBA" id="ARBA00023065"/>
    </source>
</evidence>
<feature type="transmembrane region" description="Helical" evidence="9">
    <location>
        <begin position="299"/>
        <end position="322"/>
    </location>
</feature>
<feature type="transmembrane region" description="Helical" evidence="9">
    <location>
        <begin position="274"/>
        <end position="293"/>
    </location>
</feature>
<dbReference type="AlphaFoldDB" id="K9WTS0"/>
<dbReference type="InterPro" id="IPR045158">
    <property type="entry name" value="KEA4/5/6-like"/>
</dbReference>
<organism evidence="12 13">
    <name type="scientific">Cylindrospermum stagnale PCC 7417</name>
    <dbReference type="NCBI Taxonomy" id="56107"/>
    <lineage>
        <taxon>Bacteria</taxon>
        <taxon>Bacillati</taxon>
        <taxon>Cyanobacteriota</taxon>
        <taxon>Cyanophyceae</taxon>
        <taxon>Nostocales</taxon>
        <taxon>Nostocaceae</taxon>
        <taxon>Cylindrospermum</taxon>
    </lineage>
</organism>
<gene>
    <name evidence="12" type="ORF">Cylst_1292</name>
</gene>
<feature type="transmembrane region" description="Helical" evidence="9">
    <location>
        <begin position="219"/>
        <end position="237"/>
    </location>
</feature>
<evidence type="ECO:0000259" key="10">
    <source>
        <dbReference type="PROSITE" id="PS51201"/>
    </source>
</evidence>
<dbReference type="PROSITE" id="PS51201">
    <property type="entry name" value="RCK_N"/>
    <property type="match status" value="1"/>
</dbReference>
<dbReference type="InterPro" id="IPR003148">
    <property type="entry name" value="RCK_N"/>
</dbReference>
<evidence type="ECO:0000259" key="11">
    <source>
        <dbReference type="PROSITE" id="PS51202"/>
    </source>
</evidence>
<feature type="transmembrane region" description="Helical" evidence="9">
    <location>
        <begin position="120"/>
        <end position="140"/>
    </location>
</feature>
<dbReference type="Gene3D" id="3.30.70.1450">
    <property type="entry name" value="Regulator of K+ conductance, C-terminal domain"/>
    <property type="match status" value="2"/>
</dbReference>
<dbReference type="InterPro" id="IPR006037">
    <property type="entry name" value="RCK_C"/>
</dbReference>
<dbReference type="Pfam" id="PF00999">
    <property type="entry name" value="Na_H_Exchanger"/>
    <property type="match status" value="1"/>
</dbReference>
<dbReference type="Gene3D" id="3.40.50.720">
    <property type="entry name" value="NAD(P)-binding Rossmann-like Domain"/>
    <property type="match status" value="1"/>
</dbReference>
<feature type="transmembrane region" description="Helical" evidence="9">
    <location>
        <begin position="329"/>
        <end position="348"/>
    </location>
</feature>
<dbReference type="GO" id="GO:0016020">
    <property type="term" value="C:membrane"/>
    <property type="evidence" value="ECO:0007669"/>
    <property type="project" value="UniProtKB-SubCell"/>
</dbReference>
<feature type="transmembrane region" description="Helical" evidence="9">
    <location>
        <begin position="6"/>
        <end position="25"/>
    </location>
</feature>
<dbReference type="EMBL" id="CP003642">
    <property type="protein sequence ID" value="AFZ23583.1"/>
    <property type="molecule type" value="Genomic_DNA"/>
</dbReference>
<dbReference type="InterPro" id="IPR036721">
    <property type="entry name" value="RCK_C_sf"/>
</dbReference>
<dbReference type="STRING" id="56107.Cylst_1292"/>
<evidence type="ECO:0000256" key="6">
    <source>
        <dbReference type="ARBA" id="ARBA00022989"/>
    </source>
</evidence>
<feature type="transmembrane region" description="Helical" evidence="9">
    <location>
        <begin position="32"/>
        <end position="51"/>
    </location>
</feature>